<dbReference type="EMBL" id="CM010718">
    <property type="protein sequence ID" value="RZC58023.1"/>
    <property type="molecule type" value="Genomic_DNA"/>
</dbReference>
<protein>
    <submittedName>
        <fullName evidence="1">Uncharacterized protein</fullName>
    </submittedName>
</protein>
<dbReference type="Proteomes" id="UP000316621">
    <property type="component" value="Chromosome 4"/>
</dbReference>
<organism evidence="1 2">
    <name type="scientific">Papaver somniferum</name>
    <name type="common">Opium poppy</name>
    <dbReference type="NCBI Taxonomy" id="3469"/>
    <lineage>
        <taxon>Eukaryota</taxon>
        <taxon>Viridiplantae</taxon>
        <taxon>Streptophyta</taxon>
        <taxon>Embryophyta</taxon>
        <taxon>Tracheophyta</taxon>
        <taxon>Spermatophyta</taxon>
        <taxon>Magnoliopsida</taxon>
        <taxon>Ranunculales</taxon>
        <taxon>Papaveraceae</taxon>
        <taxon>Papaveroideae</taxon>
        <taxon>Papaver</taxon>
    </lineage>
</organism>
<keyword evidence="2" id="KW-1185">Reference proteome</keyword>
<dbReference type="Gramene" id="RZC58023">
    <property type="protein sequence ID" value="RZC58023"/>
    <property type="gene ID" value="C5167_005328"/>
</dbReference>
<evidence type="ECO:0000313" key="2">
    <source>
        <dbReference type="Proteomes" id="UP000316621"/>
    </source>
</evidence>
<proteinExistence type="predicted"/>
<gene>
    <name evidence="1" type="ORF">C5167_005328</name>
</gene>
<accession>A0A4Y7JA96</accession>
<evidence type="ECO:0000313" key="1">
    <source>
        <dbReference type="EMBL" id="RZC58023.1"/>
    </source>
</evidence>
<sequence length="114" mass="12814">MQNQIGSTLVSQDLQGGDNIGWRNIGVITYELFHACTFLDGSLYWMERSEGKVLADEEFRVISPSPCGGFVSYSSLHSLKILVIQAKQVWQQRERGISVLELELGVQRSNPKKV</sequence>
<name>A0A4Y7JA96_PAPSO</name>
<dbReference type="AlphaFoldDB" id="A0A4Y7JA96"/>
<reference evidence="1 2" key="1">
    <citation type="journal article" date="2018" name="Science">
        <title>The opium poppy genome and morphinan production.</title>
        <authorList>
            <person name="Guo L."/>
            <person name="Winzer T."/>
            <person name="Yang X."/>
            <person name="Li Y."/>
            <person name="Ning Z."/>
            <person name="He Z."/>
            <person name="Teodor R."/>
            <person name="Lu Y."/>
            <person name="Bowser T.A."/>
            <person name="Graham I.A."/>
            <person name="Ye K."/>
        </authorList>
    </citation>
    <scope>NUCLEOTIDE SEQUENCE [LARGE SCALE GENOMIC DNA]</scope>
    <source>
        <strain evidence="2">cv. HN1</strain>
        <tissue evidence="1">Leaves</tissue>
    </source>
</reference>